<proteinExistence type="predicted"/>
<comment type="caution">
    <text evidence="1">The sequence shown here is derived from an EMBL/GenBank/DDBJ whole genome shotgun (WGS) entry which is preliminary data.</text>
</comment>
<protein>
    <recommendedName>
        <fullName evidence="3">YkgJ family cysteine cluster protein</fullName>
    </recommendedName>
</protein>
<gene>
    <name evidence="1" type="ORF">GCM10011607_00180</name>
</gene>
<evidence type="ECO:0000313" key="2">
    <source>
        <dbReference type="Proteomes" id="UP000617555"/>
    </source>
</evidence>
<dbReference type="EMBL" id="BMII01000001">
    <property type="protein sequence ID" value="GGB44119.1"/>
    <property type="molecule type" value="Genomic_DNA"/>
</dbReference>
<name>A0ABQ1IJQ8_9GAMM</name>
<dbReference type="PANTHER" id="PTHR35866:SF1">
    <property type="entry name" value="YKGJ FAMILY CYSTEINE CLUSTER PROTEIN"/>
    <property type="match status" value="1"/>
</dbReference>
<dbReference type="Pfam" id="PF03692">
    <property type="entry name" value="CxxCxxCC"/>
    <property type="match status" value="1"/>
</dbReference>
<accession>A0ABQ1IJQ8</accession>
<organism evidence="1 2">
    <name type="scientific">Shewanella inventionis</name>
    <dbReference type="NCBI Taxonomy" id="1738770"/>
    <lineage>
        <taxon>Bacteria</taxon>
        <taxon>Pseudomonadati</taxon>
        <taxon>Pseudomonadota</taxon>
        <taxon>Gammaproteobacteria</taxon>
        <taxon>Alteromonadales</taxon>
        <taxon>Shewanellaceae</taxon>
        <taxon>Shewanella</taxon>
    </lineage>
</organism>
<keyword evidence="2" id="KW-1185">Reference proteome</keyword>
<reference evidence="2" key="1">
    <citation type="journal article" date="2019" name="Int. J. Syst. Evol. Microbiol.">
        <title>The Global Catalogue of Microorganisms (GCM) 10K type strain sequencing project: providing services to taxonomists for standard genome sequencing and annotation.</title>
        <authorList>
            <consortium name="The Broad Institute Genomics Platform"/>
            <consortium name="The Broad Institute Genome Sequencing Center for Infectious Disease"/>
            <person name="Wu L."/>
            <person name="Ma J."/>
        </authorList>
    </citation>
    <scope>NUCLEOTIDE SEQUENCE [LARGE SCALE GENOMIC DNA]</scope>
    <source>
        <strain evidence="2">CGMCC 1.15339</strain>
    </source>
</reference>
<dbReference type="PANTHER" id="PTHR35866">
    <property type="entry name" value="PUTATIVE-RELATED"/>
    <property type="match status" value="1"/>
</dbReference>
<evidence type="ECO:0008006" key="3">
    <source>
        <dbReference type="Google" id="ProtNLM"/>
    </source>
</evidence>
<dbReference type="Proteomes" id="UP000617555">
    <property type="component" value="Unassembled WGS sequence"/>
</dbReference>
<dbReference type="InterPro" id="IPR005358">
    <property type="entry name" value="Puta_zinc/iron-chelating_dom"/>
</dbReference>
<sequence length="84" mass="9763">MVDPFEAEGDLKAIAKRLQKAKIVAHFSHKTAIFTLARMANDDCLYLDRHSRRCTIYHQRPETCRNHPRIGPKPNFCPFVVKQN</sequence>
<evidence type="ECO:0000313" key="1">
    <source>
        <dbReference type="EMBL" id="GGB44119.1"/>
    </source>
</evidence>